<dbReference type="PROSITE" id="PS51918">
    <property type="entry name" value="RADICAL_SAM"/>
    <property type="match status" value="1"/>
</dbReference>
<dbReference type="GO" id="GO:0051536">
    <property type="term" value="F:iron-sulfur cluster binding"/>
    <property type="evidence" value="ECO:0007669"/>
    <property type="project" value="UniProtKB-KW"/>
</dbReference>
<sequence length="307" mass="33730">MLRLTTDCNSGCHHCTVADVPADQTRAPREALAELVQARKQGSDELVFMRGEPTLRPDLPALAKAARKVGYRLIQIQTNGRRLCYAPYLDKLLAAGVDYFEVSLFGATAATNDAVSVEQGAFEQTLAGLRLLAERGVQSGGRVGTLVTFAVLRANLHELTAAAELVAELGLSRLQYNFTRPVRVDGAWRREVLARLDEAGPPLRAAMARARELGLWVSTEAVPLCQLDPADRGAAEQARDFAEVRVVDFHQRHESFAQHHRVARPLGPRCPECAVVDRCPTTWRAYQELFGTDELRPLAEPDADVPS</sequence>
<feature type="domain" description="Radical SAM core" evidence="6">
    <location>
        <begin position="1"/>
        <end position="216"/>
    </location>
</feature>
<dbReference type="Gene3D" id="3.20.20.70">
    <property type="entry name" value="Aldolase class I"/>
    <property type="match status" value="1"/>
</dbReference>
<keyword evidence="3" id="KW-0479">Metal-binding</keyword>
<dbReference type="InterPro" id="IPR058240">
    <property type="entry name" value="rSAM_sf"/>
</dbReference>
<dbReference type="GO" id="GO:0046872">
    <property type="term" value="F:metal ion binding"/>
    <property type="evidence" value="ECO:0007669"/>
    <property type="project" value="UniProtKB-KW"/>
</dbReference>
<dbReference type="InterPro" id="IPR007197">
    <property type="entry name" value="rSAM"/>
</dbReference>
<dbReference type="Pfam" id="PF04055">
    <property type="entry name" value="Radical_SAM"/>
    <property type="match status" value="1"/>
</dbReference>
<accession>A6GD14</accession>
<dbReference type="GO" id="GO:0003824">
    <property type="term" value="F:catalytic activity"/>
    <property type="evidence" value="ECO:0007669"/>
    <property type="project" value="InterPro"/>
</dbReference>
<dbReference type="CDD" id="cd01335">
    <property type="entry name" value="Radical_SAM"/>
    <property type="match status" value="1"/>
</dbReference>
<keyword evidence="5" id="KW-0411">Iron-sulfur</keyword>
<name>A6GD14_9BACT</name>
<evidence type="ECO:0000313" key="8">
    <source>
        <dbReference type="Proteomes" id="UP000005801"/>
    </source>
</evidence>
<keyword evidence="4" id="KW-0408">Iron</keyword>
<dbReference type="STRING" id="391625.PPSIR1_42291"/>
<protein>
    <submittedName>
        <fullName evidence="7">Radical SAM</fullName>
    </submittedName>
</protein>
<dbReference type="SFLD" id="SFLDG01067">
    <property type="entry name" value="SPASM/twitch_domain_containing"/>
    <property type="match status" value="1"/>
</dbReference>
<dbReference type="Proteomes" id="UP000005801">
    <property type="component" value="Unassembled WGS sequence"/>
</dbReference>
<dbReference type="AlphaFoldDB" id="A6GD14"/>
<comment type="cofactor">
    <cofactor evidence="1">
        <name>[4Fe-4S] cluster</name>
        <dbReference type="ChEBI" id="CHEBI:49883"/>
    </cofactor>
</comment>
<evidence type="ECO:0000259" key="6">
    <source>
        <dbReference type="PROSITE" id="PS51918"/>
    </source>
</evidence>
<reference evidence="7 8" key="1">
    <citation type="submission" date="2007-06" db="EMBL/GenBank/DDBJ databases">
        <authorList>
            <person name="Shimkets L."/>
            <person name="Ferriera S."/>
            <person name="Johnson J."/>
            <person name="Kravitz S."/>
            <person name="Beeson K."/>
            <person name="Sutton G."/>
            <person name="Rogers Y.-H."/>
            <person name="Friedman R."/>
            <person name="Frazier M."/>
            <person name="Venter J.C."/>
        </authorList>
    </citation>
    <scope>NUCLEOTIDE SEQUENCE [LARGE SCALE GENOMIC DNA]</scope>
    <source>
        <strain evidence="7 8">SIR-1</strain>
    </source>
</reference>
<gene>
    <name evidence="7" type="ORF">PPSIR1_42291</name>
</gene>
<dbReference type="PANTHER" id="PTHR11228:SF34">
    <property type="entry name" value="TUNGSTEN-CONTAINING ALDEHYDE FERREDOXIN OXIDOREDUCTASE COFACTOR MODIFYING PROTEIN"/>
    <property type="match status" value="1"/>
</dbReference>
<evidence type="ECO:0000256" key="1">
    <source>
        <dbReference type="ARBA" id="ARBA00001966"/>
    </source>
</evidence>
<evidence type="ECO:0000256" key="2">
    <source>
        <dbReference type="ARBA" id="ARBA00022691"/>
    </source>
</evidence>
<evidence type="ECO:0000256" key="4">
    <source>
        <dbReference type="ARBA" id="ARBA00023004"/>
    </source>
</evidence>
<dbReference type="PANTHER" id="PTHR11228">
    <property type="entry name" value="RADICAL SAM DOMAIN PROTEIN"/>
    <property type="match status" value="1"/>
</dbReference>
<dbReference type="InterPro" id="IPR013785">
    <property type="entry name" value="Aldolase_TIM"/>
</dbReference>
<proteinExistence type="predicted"/>
<dbReference type="eggNOG" id="COG0535">
    <property type="taxonomic scope" value="Bacteria"/>
</dbReference>
<keyword evidence="8" id="KW-1185">Reference proteome</keyword>
<evidence type="ECO:0000256" key="3">
    <source>
        <dbReference type="ARBA" id="ARBA00022723"/>
    </source>
</evidence>
<organism evidence="7 8">
    <name type="scientific">Plesiocystis pacifica SIR-1</name>
    <dbReference type="NCBI Taxonomy" id="391625"/>
    <lineage>
        <taxon>Bacteria</taxon>
        <taxon>Pseudomonadati</taxon>
        <taxon>Myxococcota</taxon>
        <taxon>Polyangia</taxon>
        <taxon>Nannocystales</taxon>
        <taxon>Nannocystaceae</taxon>
        <taxon>Plesiocystis</taxon>
    </lineage>
</organism>
<dbReference type="SFLD" id="SFLDS00029">
    <property type="entry name" value="Radical_SAM"/>
    <property type="match status" value="1"/>
</dbReference>
<evidence type="ECO:0000313" key="7">
    <source>
        <dbReference type="EMBL" id="EDM76252.1"/>
    </source>
</evidence>
<comment type="caution">
    <text evidence="7">The sequence shown here is derived from an EMBL/GenBank/DDBJ whole genome shotgun (WGS) entry which is preliminary data.</text>
</comment>
<dbReference type="EMBL" id="ABCS01000069">
    <property type="protein sequence ID" value="EDM76252.1"/>
    <property type="molecule type" value="Genomic_DNA"/>
</dbReference>
<dbReference type="SUPFAM" id="SSF102114">
    <property type="entry name" value="Radical SAM enzymes"/>
    <property type="match status" value="1"/>
</dbReference>
<evidence type="ECO:0000256" key="5">
    <source>
        <dbReference type="ARBA" id="ARBA00023014"/>
    </source>
</evidence>
<dbReference type="InterPro" id="IPR050377">
    <property type="entry name" value="Radical_SAM_PqqE_MftC-like"/>
</dbReference>
<keyword evidence="2" id="KW-0949">S-adenosyl-L-methionine</keyword>